<feature type="compositionally biased region" description="Low complexity" evidence="8">
    <location>
        <begin position="863"/>
        <end position="877"/>
    </location>
</feature>
<evidence type="ECO:0000313" key="11">
    <source>
        <dbReference type="EMBL" id="PWI68968.1"/>
    </source>
</evidence>
<feature type="compositionally biased region" description="Basic residues" evidence="8">
    <location>
        <begin position="162"/>
        <end position="173"/>
    </location>
</feature>
<keyword evidence="6" id="KW-0862">Zinc</keyword>
<dbReference type="GO" id="GO:0003697">
    <property type="term" value="F:single-stranded DNA binding"/>
    <property type="evidence" value="ECO:0007669"/>
    <property type="project" value="InterPro"/>
</dbReference>
<feature type="domain" description="MCM10 OB-fold" evidence="10">
    <location>
        <begin position="509"/>
        <end position="646"/>
    </location>
</feature>
<dbReference type="InterPro" id="IPR015408">
    <property type="entry name" value="Znf_Mcm10/DnaG"/>
</dbReference>
<comment type="similarity">
    <text evidence="2">Belongs to the MCM10 family.</text>
</comment>
<feature type="region of interest" description="Disordered" evidence="8">
    <location>
        <begin position="456"/>
        <end position="501"/>
    </location>
</feature>
<feature type="region of interest" description="Disordered" evidence="8">
    <location>
        <begin position="276"/>
        <end position="340"/>
    </location>
</feature>
<gene>
    <name evidence="11" type="ORF">PCL_01353</name>
</gene>
<dbReference type="GO" id="GO:0043596">
    <property type="term" value="C:nuclear replication fork"/>
    <property type="evidence" value="ECO:0007669"/>
    <property type="project" value="TreeGrafter"/>
</dbReference>
<dbReference type="Gene3D" id="2.40.50.140">
    <property type="entry name" value="Nucleic acid-binding proteins"/>
    <property type="match status" value="1"/>
</dbReference>
<evidence type="ECO:0000256" key="6">
    <source>
        <dbReference type="ARBA" id="ARBA00022833"/>
    </source>
</evidence>
<dbReference type="GO" id="GO:0008270">
    <property type="term" value="F:zinc ion binding"/>
    <property type="evidence" value="ECO:0007669"/>
    <property type="project" value="UniProtKB-KW"/>
</dbReference>
<dbReference type="InterPro" id="IPR055065">
    <property type="entry name" value="OB_MCM10"/>
</dbReference>
<keyword evidence="3" id="KW-0235">DNA replication</keyword>
<evidence type="ECO:0000259" key="10">
    <source>
        <dbReference type="Pfam" id="PF22379"/>
    </source>
</evidence>
<evidence type="ECO:0000313" key="12">
    <source>
        <dbReference type="Proteomes" id="UP000245956"/>
    </source>
</evidence>
<dbReference type="InterPro" id="IPR012340">
    <property type="entry name" value="NA-bd_OB-fold"/>
</dbReference>
<feature type="compositionally biased region" description="Polar residues" evidence="8">
    <location>
        <begin position="482"/>
        <end position="494"/>
    </location>
</feature>
<proteinExistence type="inferred from homology"/>
<keyword evidence="4" id="KW-0479">Metal-binding</keyword>
<evidence type="ECO:0000256" key="5">
    <source>
        <dbReference type="ARBA" id="ARBA00022771"/>
    </source>
</evidence>
<feature type="region of interest" description="Disordered" evidence="8">
    <location>
        <begin position="826"/>
        <end position="932"/>
    </location>
</feature>
<dbReference type="Proteomes" id="UP000245956">
    <property type="component" value="Unassembled WGS sequence"/>
</dbReference>
<dbReference type="Pfam" id="PF09329">
    <property type="entry name" value="zf-primase"/>
    <property type="match status" value="1"/>
</dbReference>
<dbReference type="EMBL" id="LCWV01000013">
    <property type="protein sequence ID" value="PWI68968.1"/>
    <property type="molecule type" value="Genomic_DNA"/>
</dbReference>
<dbReference type="PANTHER" id="PTHR13454:SF11">
    <property type="entry name" value="PROTEIN MCM10 HOMOLOG"/>
    <property type="match status" value="1"/>
</dbReference>
<feature type="domain" description="Zinc finger Mcm10/DnaG-type" evidence="9">
    <location>
        <begin position="656"/>
        <end position="701"/>
    </location>
</feature>
<dbReference type="GO" id="GO:0006270">
    <property type="term" value="P:DNA replication initiation"/>
    <property type="evidence" value="ECO:0007669"/>
    <property type="project" value="InterPro"/>
</dbReference>
<name>A0A2U3E385_PURLI</name>
<sequence>MSKLAKVKALSSVAVLVPRPRDAPDLAQVGPGSLTRKARRGPTEFSLIPHLASPHPTSKPVPLPLRPTASQLRQDLATCEASACFESATGRRRNLYLRRRQHQHQAPALAVRQLPNLLPAPHPPRNCRLCGYAPSITAVCLGSVPGRYKLNEPAAMAPGKALRSRRASARRTNARLPDSDAEPQWPPRSPHEALLSTPGGRQRYRELLNQTSPSPSPSRRRRLMAAASMSPGSGLGGHFDEDDDEDEETLQLKLQEIQARLRLKKLQNAKNKENSLAKTFDEDQQAQPPASGAELRRNARASTPGTEDSTRLAVRSQVQVPASPIRRAQAPMQQTSPSRVLLGIDKGLKAKDISLKRAPSAPGARTSRGGGYLEKSRSSNSVSATQEAPRPLSFNERLASARTEEAFRATREEKIRQVRTNAFGIDKQEMEEYKKRAVDISDEPIAAPSFTRDQIMSKGKASGSLPRSRTVPNVASHADIAESSSFTEKSSQDVATGEGEEGASSFESYSCFHLSRRIVPHRVLARHVSGKKMMNIKELLRDVKAPDFELPDVEQDIVVFAIVAKKSEPRAHKQSEEKKGRQDDRGKYMVMTLCDLDFELDLFLFNSGFTRFWKLTEGTVVAILNPTVMPPPPGRQDTGRFSLVINSDADTIIEIGAARDLGFCQSVKKDGDLCSAWVNKKRTQFCEFHANEAVRKQRSTRMEVNTSGFGDRGRRGGRGGRGGGSKEWDSGRKKGPDNYDWETRTQWFASRSFSAADLIDGKDRAPADRKEKSEFLKRSMEAKEKEREMMKQLGKVGNAAGREYMLRAGEKKAGSVASSASLRALTASGTADEPPKLDAASLGLQSKDRAIHLSPIKRKRPESSQAGSTAGSARGSAVAGGGFGWGSSLRNKLSSMKDGEKLHTQKSGSKSPVRKKTRFVTEKGIREAGRESLGMDAANADVAGRQLSLDDDDDDELIIVK</sequence>
<dbReference type="InterPro" id="IPR040184">
    <property type="entry name" value="Mcm10"/>
</dbReference>
<dbReference type="Pfam" id="PF22379">
    <property type="entry name" value="OB_MCM10"/>
    <property type="match status" value="1"/>
</dbReference>
<evidence type="ECO:0000256" key="8">
    <source>
        <dbReference type="SAM" id="MobiDB-lite"/>
    </source>
</evidence>
<dbReference type="GO" id="GO:0003688">
    <property type="term" value="F:DNA replication origin binding"/>
    <property type="evidence" value="ECO:0007669"/>
    <property type="project" value="TreeGrafter"/>
</dbReference>
<feature type="region of interest" description="Disordered" evidence="8">
    <location>
        <begin position="156"/>
        <end position="248"/>
    </location>
</feature>
<protein>
    <submittedName>
        <fullName evidence="11">Uncharacterized protein</fullName>
    </submittedName>
</protein>
<evidence type="ECO:0000259" key="9">
    <source>
        <dbReference type="Pfam" id="PF09329"/>
    </source>
</evidence>
<keyword evidence="5" id="KW-0863">Zinc-finger</keyword>
<feature type="compositionally biased region" description="Basic and acidic residues" evidence="8">
    <location>
        <begin position="919"/>
        <end position="930"/>
    </location>
</feature>
<accession>A0A2U3E385</accession>
<evidence type="ECO:0000256" key="1">
    <source>
        <dbReference type="ARBA" id="ARBA00004123"/>
    </source>
</evidence>
<comment type="subcellular location">
    <subcellularLocation>
        <location evidence="1">Nucleus</location>
    </subcellularLocation>
</comment>
<feature type="compositionally biased region" description="Basic and acidic residues" evidence="8">
    <location>
        <begin position="724"/>
        <end position="739"/>
    </location>
</feature>
<organism evidence="11 12">
    <name type="scientific">Purpureocillium lilacinum</name>
    <name type="common">Paecilomyces lilacinus</name>
    <dbReference type="NCBI Taxonomy" id="33203"/>
    <lineage>
        <taxon>Eukaryota</taxon>
        <taxon>Fungi</taxon>
        <taxon>Dikarya</taxon>
        <taxon>Ascomycota</taxon>
        <taxon>Pezizomycotina</taxon>
        <taxon>Sordariomycetes</taxon>
        <taxon>Hypocreomycetidae</taxon>
        <taxon>Hypocreales</taxon>
        <taxon>Ophiocordycipitaceae</taxon>
        <taxon>Purpureocillium</taxon>
    </lineage>
</organism>
<dbReference type="PANTHER" id="PTHR13454">
    <property type="entry name" value="PROTEIN MCM10 HOMOLOG"/>
    <property type="match status" value="1"/>
</dbReference>
<keyword evidence="7" id="KW-0539">Nucleus</keyword>
<comment type="caution">
    <text evidence="11">The sequence shown here is derived from an EMBL/GenBank/DDBJ whole genome shotgun (WGS) entry which is preliminary data.</text>
</comment>
<evidence type="ECO:0000256" key="4">
    <source>
        <dbReference type="ARBA" id="ARBA00022723"/>
    </source>
</evidence>
<evidence type="ECO:0000256" key="2">
    <source>
        <dbReference type="ARBA" id="ARBA00009679"/>
    </source>
</evidence>
<evidence type="ECO:0000256" key="3">
    <source>
        <dbReference type="ARBA" id="ARBA00022705"/>
    </source>
</evidence>
<feature type="region of interest" description="Disordered" evidence="8">
    <location>
        <begin position="353"/>
        <end position="393"/>
    </location>
</feature>
<evidence type="ECO:0000256" key="7">
    <source>
        <dbReference type="ARBA" id="ARBA00023242"/>
    </source>
</evidence>
<reference evidence="11 12" key="1">
    <citation type="journal article" date="2016" name="Front. Microbiol.">
        <title>Genome and transcriptome sequences reveal the specific parasitism of the nematophagous Purpureocillium lilacinum 36-1.</title>
        <authorList>
            <person name="Xie J."/>
            <person name="Li S."/>
            <person name="Mo C."/>
            <person name="Xiao X."/>
            <person name="Peng D."/>
            <person name="Wang G."/>
            <person name="Xiao Y."/>
        </authorList>
    </citation>
    <scope>NUCLEOTIDE SEQUENCE [LARGE SCALE GENOMIC DNA]</scope>
    <source>
        <strain evidence="11 12">36-1</strain>
    </source>
</reference>
<feature type="region of interest" description="Disordered" evidence="8">
    <location>
        <begin position="697"/>
        <end position="739"/>
    </location>
</feature>
<dbReference type="AlphaFoldDB" id="A0A2U3E385"/>
<dbReference type="FunFam" id="2.40.50.140:FF:000174">
    <property type="entry name" value="DNA replication licensing factor mcm10"/>
    <property type="match status" value="1"/>
</dbReference>